<dbReference type="InterPro" id="IPR022551">
    <property type="entry name" value="BrxC"/>
</dbReference>
<dbReference type="Proteomes" id="UP000198836">
    <property type="component" value="Unassembled WGS sequence"/>
</dbReference>
<organism evidence="1 2">
    <name type="scientific">Pedobacter suwonensis</name>
    <dbReference type="NCBI Taxonomy" id="332999"/>
    <lineage>
        <taxon>Bacteria</taxon>
        <taxon>Pseudomonadati</taxon>
        <taxon>Bacteroidota</taxon>
        <taxon>Sphingobacteriia</taxon>
        <taxon>Sphingobacteriales</taxon>
        <taxon>Sphingobacteriaceae</taxon>
        <taxon>Pedobacter</taxon>
    </lineage>
</organism>
<dbReference type="Gene3D" id="3.40.30.10">
    <property type="entry name" value="Glutaredoxin"/>
    <property type="match status" value="1"/>
</dbReference>
<gene>
    <name evidence="1" type="ORF">SAMN04488511_109169</name>
</gene>
<evidence type="ECO:0000313" key="2">
    <source>
        <dbReference type="Proteomes" id="UP000198836"/>
    </source>
</evidence>
<dbReference type="STRING" id="332999.SAMN04488511_109169"/>
<accession>A0A1I0TG39</accession>
<dbReference type="EMBL" id="FOJM01000009">
    <property type="protein sequence ID" value="SFA50762.1"/>
    <property type="molecule type" value="Genomic_DNA"/>
</dbReference>
<dbReference type="Pfam" id="PF11009">
    <property type="entry name" value="BrxC"/>
    <property type="match status" value="1"/>
</dbReference>
<proteinExistence type="predicted"/>
<keyword evidence="2" id="KW-1185">Reference proteome</keyword>
<dbReference type="AlphaFoldDB" id="A0A1I0TG39"/>
<sequence length="152" mass="17180">MDLILKEDAEETNPTISNLHIQVICRTLLSCNCYSVNHIINIMTWVNLTSMEQLDEIKNASGFSLIFKHSTRCSISLMAKKNFEFDWDVIPSETKLYFLDLISYRDISNQIAEVFQVAHQSPQILLIKNGDCVLEASHSDISADEVAEVIAA</sequence>
<evidence type="ECO:0000313" key="1">
    <source>
        <dbReference type="EMBL" id="SFA50762.1"/>
    </source>
</evidence>
<reference evidence="2" key="1">
    <citation type="submission" date="2016-10" db="EMBL/GenBank/DDBJ databases">
        <authorList>
            <person name="Varghese N."/>
            <person name="Submissions S."/>
        </authorList>
    </citation>
    <scope>NUCLEOTIDE SEQUENCE [LARGE SCALE GENOMIC DNA]</scope>
    <source>
        <strain evidence="2">DSM 18130</strain>
    </source>
</reference>
<dbReference type="NCBIfam" id="TIGR04019">
    <property type="entry name" value="B_thiol_YtxJ"/>
    <property type="match status" value="1"/>
</dbReference>
<protein>
    <submittedName>
        <fullName evidence="1">Bacillithiol system protein YtxJ</fullName>
    </submittedName>
</protein>
<name>A0A1I0TG39_9SPHI</name>